<feature type="signal peptide" evidence="1">
    <location>
        <begin position="1"/>
        <end position="37"/>
    </location>
</feature>
<protein>
    <submittedName>
        <fullName evidence="2">Uncharacterized protein</fullName>
    </submittedName>
</protein>
<evidence type="ECO:0000256" key="1">
    <source>
        <dbReference type="SAM" id="SignalP"/>
    </source>
</evidence>
<feature type="chain" id="PRO_5045461412" evidence="1">
    <location>
        <begin position="38"/>
        <end position="151"/>
    </location>
</feature>
<organism evidence="2 3">
    <name type="scientific">Parasulfitobacter algicola</name>
    <dbReference type="NCBI Taxonomy" id="2614809"/>
    <lineage>
        <taxon>Bacteria</taxon>
        <taxon>Pseudomonadati</taxon>
        <taxon>Pseudomonadota</taxon>
        <taxon>Alphaproteobacteria</taxon>
        <taxon>Rhodobacterales</taxon>
        <taxon>Roseobacteraceae</taxon>
        <taxon>Parasulfitobacter</taxon>
    </lineage>
</organism>
<evidence type="ECO:0000313" key="2">
    <source>
        <dbReference type="EMBL" id="NSX55289.1"/>
    </source>
</evidence>
<accession>A0ABX2IQX0</accession>
<comment type="caution">
    <text evidence="2">The sequence shown here is derived from an EMBL/GenBank/DDBJ whole genome shotgun (WGS) entry which is preliminary data.</text>
</comment>
<dbReference type="RefSeq" id="WP_174138157.1">
    <property type="nucleotide sequence ID" value="NZ_JABUFE010000005.1"/>
</dbReference>
<proteinExistence type="predicted"/>
<dbReference type="Proteomes" id="UP000777935">
    <property type="component" value="Unassembled WGS sequence"/>
</dbReference>
<sequence>MLEYIMTFTLHHKATLTVKYAFYAALAVLFSSTIAAASPQSYSCAITTICASDQSCQPATDLEFWVTVIDDNTLETGDFADDSNRERYARLDGSWETGGTFALGLKGSAIIFTSKADKSFVYTGYQYGLASQVSDDLQTVYSGHGTCSAKS</sequence>
<keyword evidence="1" id="KW-0732">Signal</keyword>
<reference evidence="2 3" key="1">
    <citation type="submission" date="2020-06" db="EMBL/GenBank/DDBJ databases">
        <title>Sulfitobacter algicola sp. nov., isolated from green algae.</title>
        <authorList>
            <person name="Wang C."/>
        </authorList>
    </citation>
    <scope>NUCLEOTIDE SEQUENCE [LARGE SCALE GENOMIC DNA]</scope>
    <source>
        <strain evidence="2 3">1151</strain>
    </source>
</reference>
<gene>
    <name evidence="2" type="ORF">HRQ87_10800</name>
</gene>
<keyword evidence="3" id="KW-1185">Reference proteome</keyword>
<dbReference type="EMBL" id="JABUFE010000005">
    <property type="protein sequence ID" value="NSX55289.1"/>
    <property type="molecule type" value="Genomic_DNA"/>
</dbReference>
<name>A0ABX2IQX0_9RHOB</name>
<evidence type="ECO:0000313" key="3">
    <source>
        <dbReference type="Proteomes" id="UP000777935"/>
    </source>
</evidence>